<proteinExistence type="predicted"/>
<gene>
    <name evidence="1" type="ORF">H2508_04540</name>
</gene>
<sequence>MSRSDLATRWRHNLCKKPKGNSLSSFGGAGRGVVQHPAGAPKLAKNHYSQLICWQRSQYRLSIAAPQLGHFVSKLNKQLTLRLFADYSSLEVLSSVAHINTALATTALRSLPGRFEKNFYREKRLY</sequence>
<dbReference type="Proteomes" id="UP000539350">
    <property type="component" value="Unassembled WGS sequence"/>
</dbReference>
<evidence type="ECO:0000313" key="2">
    <source>
        <dbReference type="Proteomes" id="UP000539350"/>
    </source>
</evidence>
<accession>A0A7W2TUU9</accession>
<protein>
    <submittedName>
        <fullName evidence="1">Uncharacterized protein</fullName>
    </submittedName>
</protein>
<dbReference type="AlphaFoldDB" id="A0A7W2TUU9"/>
<reference evidence="1 2" key="1">
    <citation type="submission" date="2020-07" db="EMBL/GenBank/DDBJ databases">
        <title>Halieaceae bacterium, F7430, whole genome shotgun sequencing project.</title>
        <authorList>
            <person name="Jiang S."/>
            <person name="Liu Z.W."/>
            <person name="Du Z.J."/>
        </authorList>
    </citation>
    <scope>NUCLEOTIDE SEQUENCE [LARGE SCALE GENOMIC DNA]</scope>
    <source>
        <strain evidence="1 2">F7430</strain>
    </source>
</reference>
<comment type="caution">
    <text evidence="1">The sequence shown here is derived from an EMBL/GenBank/DDBJ whole genome shotgun (WGS) entry which is preliminary data.</text>
</comment>
<evidence type="ECO:0000313" key="1">
    <source>
        <dbReference type="EMBL" id="MBA6412374.1"/>
    </source>
</evidence>
<organism evidence="1 2">
    <name type="scientific">Sediminihaliea albiluteola</name>
    <dbReference type="NCBI Taxonomy" id="2758564"/>
    <lineage>
        <taxon>Bacteria</taxon>
        <taxon>Pseudomonadati</taxon>
        <taxon>Pseudomonadota</taxon>
        <taxon>Gammaproteobacteria</taxon>
        <taxon>Cellvibrionales</taxon>
        <taxon>Halieaceae</taxon>
        <taxon>Sediminihaliea</taxon>
    </lineage>
</organism>
<dbReference type="RefSeq" id="WP_182169283.1">
    <property type="nucleotide sequence ID" value="NZ_JACFXU010000013.1"/>
</dbReference>
<name>A0A7W2TUU9_9GAMM</name>
<dbReference type="EMBL" id="JACFXU010000013">
    <property type="protein sequence ID" value="MBA6412374.1"/>
    <property type="molecule type" value="Genomic_DNA"/>
</dbReference>
<keyword evidence="2" id="KW-1185">Reference proteome</keyword>